<feature type="region of interest" description="Disordered" evidence="1">
    <location>
        <begin position="1"/>
        <end position="131"/>
    </location>
</feature>
<gene>
    <name evidence="2" type="ORF">VTK73DRAFT_4002</name>
</gene>
<comment type="caution">
    <text evidence="2">The sequence shown here is derived from an EMBL/GenBank/DDBJ whole genome shotgun (WGS) entry which is preliminary data.</text>
</comment>
<feature type="compositionally biased region" description="Low complexity" evidence="1">
    <location>
        <begin position="76"/>
        <end position="85"/>
    </location>
</feature>
<name>A0ABR3VD20_9PEZI</name>
<protein>
    <submittedName>
        <fullName evidence="2">Uncharacterized protein</fullName>
    </submittedName>
</protein>
<proteinExistence type="predicted"/>
<accession>A0ABR3VD20</accession>
<dbReference type="Proteomes" id="UP001586593">
    <property type="component" value="Unassembled WGS sequence"/>
</dbReference>
<organism evidence="2 3">
    <name type="scientific">Phialemonium thermophilum</name>
    <dbReference type="NCBI Taxonomy" id="223376"/>
    <lineage>
        <taxon>Eukaryota</taxon>
        <taxon>Fungi</taxon>
        <taxon>Dikarya</taxon>
        <taxon>Ascomycota</taxon>
        <taxon>Pezizomycotina</taxon>
        <taxon>Sordariomycetes</taxon>
        <taxon>Sordariomycetidae</taxon>
        <taxon>Cephalothecales</taxon>
        <taxon>Cephalothecaceae</taxon>
        <taxon>Phialemonium</taxon>
    </lineage>
</organism>
<evidence type="ECO:0000313" key="2">
    <source>
        <dbReference type="EMBL" id="KAL1839602.1"/>
    </source>
</evidence>
<feature type="compositionally biased region" description="Acidic residues" evidence="1">
    <location>
        <begin position="43"/>
        <end position="56"/>
    </location>
</feature>
<keyword evidence="3" id="KW-1185">Reference proteome</keyword>
<sequence length="150" mass="16173">MAKSATRFPHRRRLPPLSLTNLRPPSPHVAAVAAAAEGREEREEAEAEEEEEEEEAQASPSDSCEPVCRARRPAQSASAHPLLPTAAPPSPPGGRHPSRSISGGTARGRQRRRAWARISARGGGGRGGAVATRWQRGGRIACRQRRGVRR</sequence>
<evidence type="ECO:0000256" key="1">
    <source>
        <dbReference type="SAM" id="MobiDB-lite"/>
    </source>
</evidence>
<reference evidence="2 3" key="1">
    <citation type="journal article" date="2024" name="Commun. Biol.">
        <title>Comparative genomic analysis of thermophilic fungi reveals convergent evolutionary adaptations and gene losses.</title>
        <authorList>
            <person name="Steindorff A.S."/>
            <person name="Aguilar-Pontes M.V."/>
            <person name="Robinson A.J."/>
            <person name="Andreopoulos B."/>
            <person name="LaButti K."/>
            <person name="Kuo A."/>
            <person name="Mondo S."/>
            <person name="Riley R."/>
            <person name="Otillar R."/>
            <person name="Haridas S."/>
            <person name="Lipzen A."/>
            <person name="Grimwood J."/>
            <person name="Schmutz J."/>
            <person name="Clum A."/>
            <person name="Reid I.D."/>
            <person name="Moisan M.C."/>
            <person name="Butler G."/>
            <person name="Nguyen T.T.M."/>
            <person name="Dewar K."/>
            <person name="Conant G."/>
            <person name="Drula E."/>
            <person name="Henrissat B."/>
            <person name="Hansel C."/>
            <person name="Singer S."/>
            <person name="Hutchinson M.I."/>
            <person name="de Vries R.P."/>
            <person name="Natvig D.O."/>
            <person name="Powell A.J."/>
            <person name="Tsang A."/>
            <person name="Grigoriev I.V."/>
        </authorList>
    </citation>
    <scope>NUCLEOTIDE SEQUENCE [LARGE SCALE GENOMIC DNA]</scope>
    <source>
        <strain evidence="2 3">ATCC 24622</strain>
    </source>
</reference>
<dbReference type="EMBL" id="JAZHXJ010002311">
    <property type="protein sequence ID" value="KAL1839602.1"/>
    <property type="molecule type" value="Genomic_DNA"/>
</dbReference>
<evidence type="ECO:0000313" key="3">
    <source>
        <dbReference type="Proteomes" id="UP001586593"/>
    </source>
</evidence>
<feature type="compositionally biased region" description="Low complexity" evidence="1">
    <location>
        <begin position="95"/>
        <end position="104"/>
    </location>
</feature>